<keyword evidence="3" id="KW-0813">Transport</keyword>
<feature type="transmembrane region" description="Helical" evidence="9">
    <location>
        <begin position="153"/>
        <end position="171"/>
    </location>
</feature>
<gene>
    <name evidence="10" type="ORF">E0493_16860</name>
</gene>
<feature type="transmembrane region" description="Helical" evidence="9">
    <location>
        <begin position="435"/>
        <end position="460"/>
    </location>
</feature>
<evidence type="ECO:0000256" key="8">
    <source>
        <dbReference type="SAM" id="MobiDB-lite"/>
    </source>
</evidence>
<feature type="transmembrane region" description="Helical" evidence="9">
    <location>
        <begin position="359"/>
        <end position="389"/>
    </location>
</feature>
<feature type="transmembrane region" description="Helical" evidence="9">
    <location>
        <begin position="178"/>
        <end position="200"/>
    </location>
</feature>
<feature type="compositionally biased region" description="Gly residues" evidence="8">
    <location>
        <begin position="1"/>
        <end position="15"/>
    </location>
</feature>
<feature type="transmembrane region" description="Helical" evidence="9">
    <location>
        <begin position="396"/>
        <end position="415"/>
    </location>
</feature>
<feature type="transmembrane region" description="Helical" evidence="9">
    <location>
        <begin position="277"/>
        <end position="297"/>
    </location>
</feature>
<evidence type="ECO:0000313" key="11">
    <source>
        <dbReference type="Proteomes" id="UP000460715"/>
    </source>
</evidence>
<feature type="transmembrane region" description="Helical" evidence="9">
    <location>
        <begin position="331"/>
        <end position="353"/>
    </location>
</feature>
<accession>A0A845BNQ3</accession>
<evidence type="ECO:0000256" key="7">
    <source>
        <dbReference type="ARBA" id="ARBA00023136"/>
    </source>
</evidence>
<evidence type="ECO:0000256" key="3">
    <source>
        <dbReference type="ARBA" id="ARBA00022448"/>
    </source>
</evidence>
<evidence type="ECO:0000256" key="2">
    <source>
        <dbReference type="ARBA" id="ARBA00009773"/>
    </source>
</evidence>
<comment type="similarity">
    <text evidence="2">Belongs to the autoinducer-2 exporter (AI-2E) (TC 2.A.86) family.</text>
</comment>
<dbReference type="PANTHER" id="PTHR21716:SF53">
    <property type="entry name" value="PERMEASE PERM-RELATED"/>
    <property type="match status" value="1"/>
</dbReference>
<sequence>MRRGGDNGGAAGAGGPPAAKSRPEGHQQQQRGAQQGRAQPAAMGRGGVGRGRGRGVGQGGRFRMGPEVTRSDGPGFTPRHCEADAINQWLCRGVADAPHGRKLHEAAKADDDMAMTDPEASASAAPPNQRPGLLTLGLIIAALYFGREVIVPLVLAVLLAFVLAPVVVMLRRAFVPHVLAVVLAVLLSAAAVLGLGLVMARQAGSLLGNLSTYAENLRSKLQGLHLAELMHEAQTAMQNLRDMLDGGGRYEAGVPAAPAAEAGAPPLEVIQSVAGSVLAPLATAAVVVIFAIFVLLYREDLRDRLIRLAGSRDLHRTTVALNDAARRLSRLFLAQVALNTGVGVTIGLALWVLGLPSPALWGILAGLMRFVPFLGTYIALAPMLLLAAAVDPGWGLALWVTGLFLAAELLMGQVVEPMVFGHSTGLSPVAVVIAATFWTFIWGPIGLLLAVPLTVCLVVLGRHVPSLDFLDVMLGDRPSLRPEESFYQNLLQGNLPRLLEQMRLQLRAQPSLIAYHDTVALPGLVLADQDWAREVLETEQLEEIRTRLGELLEQLPHEVAEVPLDPSTGLCLCTSARGRLDDISAAMAAQALQAEGLPASVIAEGVEPPPEMAAAARLCCIAVLEESSTAASLRYLARRWEKLLPEAQIAIGLWQAAPDSPVLAELRRESAGQTIVTSLSELAALWRALANQPPAHAVPAPDA</sequence>
<evidence type="ECO:0000313" key="10">
    <source>
        <dbReference type="EMBL" id="MXP65019.1"/>
    </source>
</evidence>
<dbReference type="InterPro" id="IPR002549">
    <property type="entry name" value="AI-2E-like"/>
</dbReference>
<keyword evidence="4" id="KW-1003">Cell membrane</keyword>
<keyword evidence="7 9" id="KW-0472">Membrane</keyword>
<evidence type="ECO:0000256" key="9">
    <source>
        <dbReference type="SAM" id="Phobius"/>
    </source>
</evidence>
<evidence type="ECO:0000256" key="4">
    <source>
        <dbReference type="ARBA" id="ARBA00022475"/>
    </source>
</evidence>
<reference evidence="10 11" key="1">
    <citation type="submission" date="2019-03" db="EMBL/GenBank/DDBJ databases">
        <title>Roseomonas sp. a novel Roseomonas species isolated from Sea whip Gorgonian.</title>
        <authorList>
            <person name="Li F."/>
            <person name="Pan X."/>
            <person name="Huang S."/>
            <person name="Li Z."/>
            <person name="Meng B."/>
        </authorList>
    </citation>
    <scope>NUCLEOTIDE SEQUENCE [LARGE SCALE GENOMIC DNA]</scope>
    <source>
        <strain evidence="10 11">M0104</strain>
    </source>
</reference>
<feature type="region of interest" description="Disordered" evidence="8">
    <location>
        <begin position="1"/>
        <end position="76"/>
    </location>
</feature>
<comment type="caution">
    <text evidence="10">The sequence shown here is derived from an EMBL/GenBank/DDBJ whole genome shotgun (WGS) entry which is preliminary data.</text>
</comment>
<name>A0A845BNQ3_9PROT</name>
<keyword evidence="11" id="KW-1185">Reference proteome</keyword>
<keyword evidence="5 9" id="KW-0812">Transmembrane</keyword>
<dbReference type="Proteomes" id="UP000460715">
    <property type="component" value="Unassembled WGS sequence"/>
</dbReference>
<feature type="compositionally biased region" description="Low complexity" evidence="8">
    <location>
        <begin position="26"/>
        <end position="43"/>
    </location>
</feature>
<evidence type="ECO:0000256" key="6">
    <source>
        <dbReference type="ARBA" id="ARBA00022989"/>
    </source>
</evidence>
<protein>
    <submittedName>
        <fullName evidence="10">AI-2E family transporter</fullName>
    </submittedName>
</protein>
<proteinExistence type="inferred from homology"/>
<dbReference type="GO" id="GO:0055085">
    <property type="term" value="P:transmembrane transport"/>
    <property type="evidence" value="ECO:0007669"/>
    <property type="project" value="TreeGrafter"/>
</dbReference>
<organism evidence="10 11">
    <name type="scientific">Teichococcus coralli</name>
    <dbReference type="NCBI Taxonomy" id="2545983"/>
    <lineage>
        <taxon>Bacteria</taxon>
        <taxon>Pseudomonadati</taxon>
        <taxon>Pseudomonadota</taxon>
        <taxon>Alphaproteobacteria</taxon>
        <taxon>Acetobacterales</taxon>
        <taxon>Roseomonadaceae</taxon>
        <taxon>Roseomonas</taxon>
    </lineage>
</organism>
<evidence type="ECO:0000256" key="5">
    <source>
        <dbReference type="ARBA" id="ARBA00022692"/>
    </source>
</evidence>
<dbReference type="AlphaFoldDB" id="A0A845BNQ3"/>
<keyword evidence="6 9" id="KW-1133">Transmembrane helix</keyword>
<dbReference type="Pfam" id="PF01594">
    <property type="entry name" value="AI-2E_transport"/>
    <property type="match status" value="1"/>
</dbReference>
<dbReference type="PANTHER" id="PTHR21716">
    <property type="entry name" value="TRANSMEMBRANE PROTEIN"/>
    <property type="match status" value="1"/>
</dbReference>
<dbReference type="EMBL" id="SNVJ01000017">
    <property type="protein sequence ID" value="MXP65019.1"/>
    <property type="molecule type" value="Genomic_DNA"/>
</dbReference>
<feature type="region of interest" description="Disordered" evidence="8">
    <location>
        <begin position="108"/>
        <end position="127"/>
    </location>
</feature>
<feature type="compositionally biased region" description="Gly residues" evidence="8">
    <location>
        <begin position="44"/>
        <end position="62"/>
    </location>
</feature>
<evidence type="ECO:0000256" key="1">
    <source>
        <dbReference type="ARBA" id="ARBA00004651"/>
    </source>
</evidence>
<dbReference type="GO" id="GO:0005886">
    <property type="term" value="C:plasma membrane"/>
    <property type="evidence" value="ECO:0007669"/>
    <property type="project" value="UniProtKB-SubCell"/>
</dbReference>
<comment type="subcellular location">
    <subcellularLocation>
        <location evidence="1">Cell membrane</location>
        <topology evidence="1">Multi-pass membrane protein</topology>
    </subcellularLocation>
</comment>